<dbReference type="EMBL" id="MDYQ01000007">
    <property type="protein sequence ID" value="PRP88864.1"/>
    <property type="molecule type" value="Genomic_DNA"/>
</dbReference>
<dbReference type="STRING" id="1890364.A0A2P6NY28"/>
<dbReference type="GO" id="GO:0003729">
    <property type="term" value="F:mRNA binding"/>
    <property type="evidence" value="ECO:0007669"/>
    <property type="project" value="TreeGrafter"/>
</dbReference>
<dbReference type="GO" id="GO:0031499">
    <property type="term" value="C:TRAMP complex"/>
    <property type="evidence" value="ECO:0007669"/>
    <property type="project" value="TreeGrafter"/>
</dbReference>
<dbReference type="Gene3D" id="3.30.460.10">
    <property type="entry name" value="Beta Polymerase, domain 2"/>
    <property type="match status" value="1"/>
</dbReference>
<sequence length="1087" mass="122878">MEKVILGLLLGQLFSSRNFDSKKHLGPVGPKSRLYISVHKIKPDKLRTAAAAMSRHNCEGIMPRLNKKSGTSSSQHPELPPSADKHHHVDASAEDTKRSHTGDDEPLGSKRRIIALGDVTIAVPVGTPKNTFHRCIYDAHQETEETDFKLKRDEGEKDAEDSIVNVCYGNLGSFHTFMRDTMGHDTPFRILAAIHFSTDFYNATFDNLWLLIGDGSKDRDDARGIYIDNLARAMDILSHEATHQLISFLPDSCPFNNLDDMESRCIAESICDVLGVLTRQHQLYGMTQRPIDDDYWLLGADVICTRQNGVGLRSLKSPGHAFKNHPILGDDKQAARRSEFDPNEDSHYNCGIANHAFYLFVMNLGEEREPWKRAGGIWFKTLLDSADRKGHVTFISFAMWTLEAAKELFPETVEHLMKAWNDVGVPVEEKEREKKGDGVLMEVLKVSFSSRISFVLNGFRGRLLSWSPSLLLFLFFLCDLLTNTKEHGGRGYSSSSDILMLLHQAFSSSSLDAQSAPPSSFPLPPVVRIQARQTPVFLPLPPSKGVNVAPYPGDYVKCTAGAWDGVINCARRGKKSTSPFRFTLCGFGKLLETDGKRRTGQNGRLFGVIVMIVHTILLKLYATAIIKKSIEGSVEEEIGDLPSSNDLKRVNDGYNSDENETPKKRARQSLDAQEVDLFSLFEKSPIPDYTESLPVPRSSIDGSVEPTTPTKSRFSDLLSSLRNHRKTPNGSDEKVAPKKNEEVFEKTPFPKPIIIEDEPISGEWPPWVVAGNPCTLDEEIDMFQYYMHPTQNELDMRADLIRRLQRILITTPHQKLIPFGSYPSNIFLPYSDLDFVLEEGSSRRKIYYYSSRLESSGEFDEILSLPKARVPIIKAKDIRTGISIDISFNQSGGLENTRIVQEAMEKVPELKPLVMVLKYFLQQRQLNDPATGGLGSYATVLMTISFLQRYHDNYFTRPQKPGLGQLLIDFFDFYGRRFNYWTTGISIRNGGTYFNKSDYGWASDREPWQFCVEDPQDEDNNVTRSCRGILIIRDAFVVAHCRMMSYPTDNSHKTHLSTIYNVTRSNNMEDIRRKVRDFAIQKKRSSK</sequence>
<dbReference type="SUPFAM" id="SSF55486">
    <property type="entry name" value="Metalloproteases ('zincins'), catalytic domain"/>
    <property type="match status" value="1"/>
</dbReference>
<dbReference type="InterPro" id="IPR001570">
    <property type="entry name" value="Peptidase_M4_C_domain"/>
</dbReference>
<dbReference type="PANTHER" id="PTHR23092">
    <property type="entry name" value="POLY(A) RNA POLYMERASE"/>
    <property type="match status" value="1"/>
</dbReference>
<evidence type="ECO:0000259" key="8">
    <source>
        <dbReference type="Pfam" id="PF02868"/>
    </source>
</evidence>
<dbReference type="GO" id="GO:0031123">
    <property type="term" value="P:RNA 3'-end processing"/>
    <property type="evidence" value="ECO:0007669"/>
    <property type="project" value="TreeGrafter"/>
</dbReference>
<organism evidence="11 12">
    <name type="scientific">Planoprotostelium fungivorum</name>
    <dbReference type="NCBI Taxonomy" id="1890364"/>
    <lineage>
        <taxon>Eukaryota</taxon>
        <taxon>Amoebozoa</taxon>
        <taxon>Evosea</taxon>
        <taxon>Variosea</taxon>
        <taxon>Cavosteliida</taxon>
        <taxon>Cavosteliaceae</taxon>
        <taxon>Planoprotostelium</taxon>
    </lineage>
</organism>
<keyword evidence="5" id="KW-0460">Magnesium</keyword>
<dbReference type="CDD" id="cd05402">
    <property type="entry name" value="NT_PAP_TUTase"/>
    <property type="match status" value="1"/>
</dbReference>
<dbReference type="InterPro" id="IPR043519">
    <property type="entry name" value="NT_sf"/>
</dbReference>
<dbReference type="SUPFAM" id="SSF81301">
    <property type="entry name" value="Nucleotidyltransferase"/>
    <property type="match status" value="1"/>
</dbReference>
<dbReference type="InterPro" id="IPR027268">
    <property type="entry name" value="Peptidase_M4/M1_CTD_sf"/>
</dbReference>
<feature type="region of interest" description="Disordered" evidence="7">
    <location>
        <begin position="692"/>
        <end position="713"/>
    </location>
</feature>
<dbReference type="InterPro" id="IPR045862">
    <property type="entry name" value="Trf4-like"/>
</dbReference>
<name>A0A2P6NY28_9EUKA</name>
<dbReference type="Gene3D" id="3.10.170.10">
    <property type="match status" value="1"/>
</dbReference>
<dbReference type="AlphaFoldDB" id="A0A2P6NY28"/>
<evidence type="ECO:0000256" key="6">
    <source>
        <dbReference type="ARBA" id="ARBA00023049"/>
    </source>
</evidence>
<keyword evidence="1" id="KW-0645">Protease</keyword>
<dbReference type="Pfam" id="PF03828">
    <property type="entry name" value="PAP_assoc"/>
    <property type="match status" value="1"/>
</dbReference>
<dbReference type="GO" id="GO:0004222">
    <property type="term" value="F:metalloendopeptidase activity"/>
    <property type="evidence" value="ECO:0007669"/>
    <property type="project" value="InterPro"/>
</dbReference>
<dbReference type="Pfam" id="PF22600">
    <property type="entry name" value="MTPAP-like_central"/>
    <property type="match status" value="1"/>
</dbReference>
<dbReference type="GO" id="GO:0005730">
    <property type="term" value="C:nucleolus"/>
    <property type="evidence" value="ECO:0007669"/>
    <property type="project" value="TreeGrafter"/>
</dbReference>
<keyword evidence="6" id="KW-0482">Metalloprotease</keyword>
<keyword evidence="4" id="KW-0862">Zinc</keyword>
<feature type="domain" description="Peptidase M4 C-terminal" evidence="8">
    <location>
        <begin position="262"/>
        <end position="425"/>
    </location>
</feature>
<dbReference type="Gene3D" id="1.10.1410.10">
    <property type="match status" value="1"/>
</dbReference>
<feature type="region of interest" description="Disordered" evidence="7">
    <location>
        <begin position="637"/>
        <end position="669"/>
    </location>
</feature>
<evidence type="ECO:0000256" key="3">
    <source>
        <dbReference type="ARBA" id="ARBA00022801"/>
    </source>
</evidence>
<evidence type="ECO:0000256" key="7">
    <source>
        <dbReference type="SAM" id="MobiDB-lite"/>
    </source>
</evidence>
<evidence type="ECO:0000313" key="11">
    <source>
        <dbReference type="EMBL" id="PRP88864.1"/>
    </source>
</evidence>
<keyword evidence="12" id="KW-1185">Reference proteome</keyword>
<dbReference type="GO" id="GO:1990817">
    <property type="term" value="F:poly(A) RNA polymerase activity"/>
    <property type="evidence" value="ECO:0007669"/>
    <property type="project" value="InterPro"/>
</dbReference>
<reference evidence="11 12" key="1">
    <citation type="journal article" date="2018" name="Genome Biol. Evol.">
        <title>Multiple Roots of Fruiting Body Formation in Amoebozoa.</title>
        <authorList>
            <person name="Hillmann F."/>
            <person name="Forbes G."/>
            <person name="Novohradska S."/>
            <person name="Ferling I."/>
            <person name="Riege K."/>
            <person name="Groth M."/>
            <person name="Westermann M."/>
            <person name="Marz M."/>
            <person name="Spaller T."/>
            <person name="Winckler T."/>
            <person name="Schaap P."/>
            <person name="Glockner G."/>
        </authorList>
    </citation>
    <scope>NUCLEOTIDE SEQUENCE [LARGE SCALE GENOMIC DNA]</scope>
    <source>
        <strain evidence="11 12">Jena</strain>
    </source>
</reference>
<evidence type="ECO:0000313" key="12">
    <source>
        <dbReference type="Proteomes" id="UP000241769"/>
    </source>
</evidence>
<keyword evidence="3" id="KW-0378">Hydrolase</keyword>
<dbReference type="GO" id="GO:0043634">
    <property type="term" value="P:polyadenylation-dependent ncRNA catabolic process"/>
    <property type="evidence" value="ECO:0007669"/>
    <property type="project" value="TreeGrafter"/>
</dbReference>
<dbReference type="PANTHER" id="PTHR23092:SF15">
    <property type="entry name" value="INACTIVE NON-CANONICAL POLY(A) RNA POLYMERASE PROTEIN TRF4-2-RELATED"/>
    <property type="match status" value="1"/>
</dbReference>
<feature type="domain" description="PAP-associated" evidence="9">
    <location>
        <begin position="963"/>
        <end position="1020"/>
    </location>
</feature>
<protein>
    <submittedName>
        <fullName evidence="11">PAP-associated domain-containing protein 5-like</fullName>
    </submittedName>
</protein>
<keyword evidence="2" id="KW-0479">Metal-binding</keyword>
<dbReference type="InParanoid" id="A0A2P6NY28"/>
<dbReference type="SUPFAM" id="SSF81631">
    <property type="entry name" value="PAP/OAS1 substrate-binding domain"/>
    <property type="match status" value="1"/>
</dbReference>
<comment type="caution">
    <text evidence="11">The sequence shown here is derived from an EMBL/GenBank/DDBJ whole genome shotgun (WGS) entry which is preliminary data.</text>
</comment>
<evidence type="ECO:0000256" key="4">
    <source>
        <dbReference type="ARBA" id="ARBA00022833"/>
    </source>
</evidence>
<evidence type="ECO:0000259" key="10">
    <source>
        <dbReference type="Pfam" id="PF22600"/>
    </source>
</evidence>
<gene>
    <name evidence="11" type="ORF">PROFUN_00332</name>
</gene>
<dbReference type="Gene3D" id="1.10.390.10">
    <property type="entry name" value="Neutral Protease Domain 2"/>
    <property type="match status" value="1"/>
</dbReference>
<feature type="domain" description="Poly(A) RNA polymerase mitochondrial-like central palm" evidence="10">
    <location>
        <begin position="776"/>
        <end position="901"/>
    </location>
</feature>
<evidence type="ECO:0000256" key="5">
    <source>
        <dbReference type="ARBA" id="ARBA00022842"/>
    </source>
</evidence>
<dbReference type="GO" id="GO:0046872">
    <property type="term" value="F:metal ion binding"/>
    <property type="evidence" value="ECO:0007669"/>
    <property type="project" value="UniProtKB-KW"/>
</dbReference>
<feature type="compositionally biased region" description="Basic and acidic residues" evidence="7">
    <location>
        <begin position="83"/>
        <end position="103"/>
    </location>
</feature>
<dbReference type="OrthoDB" id="273917at2759"/>
<dbReference type="InterPro" id="IPR002058">
    <property type="entry name" value="PAP_assoc"/>
</dbReference>
<dbReference type="InterPro" id="IPR054708">
    <property type="entry name" value="MTPAP-like_central"/>
</dbReference>
<evidence type="ECO:0000256" key="2">
    <source>
        <dbReference type="ARBA" id="ARBA00022723"/>
    </source>
</evidence>
<accession>A0A2P6NY28</accession>
<dbReference type="Proteomes" id="UP000241769">
    <property type="component" value="Unassembled WGS sequence"/>
</dbReference>
<dbReference type="GO" id="GO:0006508">
    <property type="term" value="P:proteolysis"/>
    <property type="evidence" value="ECO:0007669"/>
    <property type="project" value="UniProtKB-KW"/>
</dbReference>
<proteinExistence type="predicted"/>
<evidence type="ECO:0000259" key="9">
    <source>
        <dbReference type="Pfam" id="PF03828"/>
    </source>
</evidence>
<evidence type="ECO:0000256" key="1">
    <source>
        <dbReference type="ARBA" id="ARBA00022670"/>
    </source>
</evidence>
<feature type="region of interest" description="Disordered" evidence="7">
    <location>
        <begin position="62"/>
        <end position="109"/>
    </location>
</feature>
<dbReference type="Pfam" id="PF02868">
    <property type="entry name" value="Peptidase_M4_C"/>
    <property type="match status" value="1"/>
</dbReference>